<gene>
    <name evidence="2" type="ORF">AMSG_01702</name>
</gene>
<feature type="region of interest" description="Disordered" evidence="1">
    <location>
        <begin position="356"/>
        <end position="448"/>
    </location>
</feature>
<evidence type="ECO:0000313" key="2">
    <source>
        <dbReference type="EMBL" id="KNC54848.1"/>
    </source>
</evidence>
<feature type="compositionally biased region" description="Pro residues" evidence="1">
    <location>
        <begin position="156"/>
        <end position="167"/>
    </location>
</feature>
<name>A0A0L0DTP4_THETB</name>
<organism evidence="2 3">
    <name type="scientific">Thecamonas trahens ATCC 50062</name>
    <dbReference type="NCBI Taxonomy" id="461836"/>
    <lineage>
        <taxon>Eukaryota</taxon>
        <taxon>Apusozoa</taxon>
        <taxon>Apusomonadida</taxon>
        <taxon>Apusomonadidae</taxon>
        <taxon>Thecamonas</taxon>
    </lineage>
</organism>
<accession>A0A0L0DTP4</accession>
<evidence type="ECO:0000313" key="3">
    <source>
        <dbReference type="Proteomes" id="UP000054408"/>
    </source>
</evidence>
<dbReference type="RefSeq" id="XP_013761745.1">
    <property type="nucleotide sequence ID" value="XM_013906291.1"/>
</dbReference>
<feature type="region of interest" description="Disordered" evidence="1">
    <location>
        <begin position="285"/>
        <end position="343"/>
    </location>
</feature>
<feature type="compositionally biased region" description="Low complexity" evidence="1">
    <location>
        <begin position="285"/>
        <end position="309"/>
    </location>
</feature>
<feature type="compositionally biased region" description="Low complexity" evidence="1">
    <location>
        <begin position="358"/>
        <end position="377"/>
    </location>
</feature>
<dbReference type="EMBL" id="GL349438">
    <property type="protein sequence ID" value="KNC54848.1"/>
    <property type="molecule type" value="Genomic_DNA"/>
</dbReference>
<keyword evidence="3" id="KW-1185">Reference proteome</keyword>
<reference evidence="2 3" key="1">
    <citation type="submission" date="2010-05" db="EMBL/GenBank/DDBJ databases">
        <title>The Genome Sequence of Thecamonas trahens ATCC 50062.</title>
        <authorList>
            <consortium name="The Broad Institute Genome Sequencing Platform"/>
            <person name="Russ C."/>
            <person name="Cuomo C."/>
            <person name="Shea T."/>
            <person name="Young S.K."/>
            <person name="Zeng Q."/>
            <person name="Koehrsen M."/>
            <person name="Haas B."/>
            <person name="Borodovsky M."/>
            <person name="Guigo R."/>
            <person name="Alvarado L."/>
            <person name="Berlin A."/>
            <person name="Bochicchio J."/>
            <person name="Borenstein D."/>
            <person name="Chapman S."/>
            <person name="Chen Z."/>
            <person name="Freedman E."/>
            <person name="Gellesch M."/>
            <person name="Goldberg J."/>
            <person name="Griggs A."/>
            <person name="Gujja S."/>
            <person name="Heilman E."/>
            <person name="Heiman D."/>
            <person name="Hepburn T."/>
            <person name="Howarth C."/>
            <person name="Jen D."/>
            <person name="Larson L."/>
            <person name="Mehta T."/>
            <person name="Park D."/>
            <person name="Pearson M."/>
            <person name="Roberts A."/>
            <person name="Saif S."/>
            <person name="Shenoy N."/>
            <person name="Sisk P."/>
            <person name="Stolte C."/>
            <person name="Sykes S."/>
            <person name="Thomson T."/>
            <person name="Walk T."/>
            <person name="White J."/>
            <person name="Yandava C."/>
            <person name="Burger G."/>
            <person name="Gray M.W."/>
            <person name="Holland P.W.H."/>
            <person name="King N."/>
            <person name="Lang F.B.F."/>
            <person name="Roger A.J."/>
            <person name="Ruiz-Trillo I."/>
            <person name="Lander E."/>
            <person name="Nusbaum C."/>
        </authorList>
    </citation>
    <scope>NUCLEOTIDE SEQUENCE [LARGE SCALE GENOMIC DNA]</scope>
    <source>
        <strain evidence="2 3">ATCC 50062</strain>
    </source>
</reference>
<proteinExistence type="predicted"/>
<evidence type="ECO:0000256" key="1">
    <source>
        <dbReference type="SAM" id="MobiDB-lite"/>
    </source>
</evidence>
<feature type="region of interest" description="Disordered" evidence="1">
    <location>
        <begin position="122"/>
        <end position="188"/>
    </location>
</feature>
<feature type="compositionally biased region" description="Low complexity" evidence="1">
    <location>
        <begin position="387"/>
        <end position="432"/>
    </location>
</feature>
<protein>
    <submittedName>
        <fullName evidence="2">Uncharacterized protein</fullName>
    </submittedName>
</protein>
<feature type="compositionally biased region" description="Low complexity" evidence="1">
    <location>
        <begin position="168"/>
        <end position="179"/>
    </location>
</feature>
<sequence length="448" mass="46116">MAVMLAAFAHVRPDDDDARGWSTIADILNACLSGSARVEPDEVQVKFLHMRKSYLFEKARLAGTAKEVQPALPYFRHMHMVLSGGEVEIETLLSHHASVATFDAACRAADAAAAAAVADDAAAAREAPSTPPPRSKPSSPAPINTQSTQSPQLLAPLPPPALVPDTPPRAAASSAAPSPLLHSQSGDEDWSIARSMDSREPGRSPAHNHLELLREIQASHERVVERILGTQDSVNRMIAEEAAQRKQFMELMTAFITATQASMTKRSRRTRRKLKKTVTTALASAAAAATTTASPAADTSAAAPEPATPGNDRARKRKRGRSAESNDTRGLTPSPKRAKPLASHLESDVLASIQNAMASSSSSSSSSSSADSDSGSDSGSGSGSGSGSSSSDSSSSDTSSSDTSTASSSSSSSSSSSDSSSSSSPSSSPSSPLSANNETAACAASDNA</sequence>
<dbReference type="GeneID" id="25561441"/>
<dbReference type="Proteomes" id="UP000054408">
    <property type="component" value="Unassembled WGS sequence"/>
</dbReference>
<dbReference type="AlphaFoldDB" id="A0A0L0DTP4"/>